<evidence type="ECO:0000256" key="2">
    <source>
        <dbReference type="SAM" id="SignalP"/>
    </source>
</evidence>
<dbReference type="PANTHER" id="PTHR43308">
    <property type="entry name" value="OUTER MEMBRANE PROTEIN ALPHA-RELATED"/>
    <property type="match status" value="1"/>
</dbReference>
<proteinExistence type="predicted"/>
<evidence type="ECO:0000259" key="3">
    <source>
        <dbReference type="PROSITE" id="PS51272"/>
    </source>
</evidence>
<feature type="signal peptide" evidence="2">
    <location>
        <begin position="1"/>
        <end position="22"/>
    </location>
</feature>
<dbReference type="STRING" id="568899.SAMN05192534_11090"/>
<accession>A0A1G8EVX3</accession>
<feature type="domain" description="SLH" evidence="3">
    <location>
        <begin position="21"/>
        <end position="84"/>
    </location>
</feature>
<dbReference type="PROSITE" id="PS51272">
    <property type="entry name" value="SLH"/>
    <property type="match status" value="3"/>
</dbReference>
<dbReference type="RefSeq" id="WP_091273462.1">
    <property type="nucleotide sequence ID" value="NZ_FNDK01000010.1"/>
</dbReference>
<sequence>MKKLISTLMAAGVLAVPATASAASFSDVAEDFWAKDEIEELAEQGVMGGYPDGTFRPNKPVLRIQAASMLVNALGLERQDTKTPDFKDLPDDFHDMDVVDIMDETGILRGSNGHFRPYEPLTRAQMATLMNRALDLEENKDYFFTDIQPYYWNFADISALANSGITGGKGDGTFAPSESTSRAQFVTFLHRALDEDAERTPPEPIAGDYGKYVVKDGLTYGAEGDKLVAYERQNGDFKQVASYTKEGGTFNDAMQVVGDSIYVSVHESGKDNLYSFQEGTFALVQENAPQHWYFINDTMYYIMDSFIYKKNDQTEEFVDSINGEEVAGFIGTKLVNGRSYEDLTGHGTGLIFLDAYHDLTVFNGRIVYTTDNKYRAVKPRFMSDALKEGQFDSTSDTTFEESVEGLTIRSADGEILGFLER</sequence>
<dbReference type="EMBL" id="FNDK01000010">
    <property type="protein sequence ID" value="SDH74018.1"/>
    <property type="molecule type" value="Genomic_DNA"/>
</dbReference>
<feature type="chain" id="PRO_5011455476" evidence="2">
    <location>
        <begin position="23"/>
        <end position="421"/>
    </location>
</feature>
<feature type="domain" description="SLH" evidence="3">
    <location>
        <begin position="85"/>
        <end position="139"/>
    </location>
</feature>
<keyword evidence="1 2" id="KW-0732">Signal</keyword>
<dbReference type="PANTHER" id="PTHR43308:SF5">
    <property type="entry name" value="S-LAYER PROTEIN _ PEPTIDOGLYCAN ENDO-BETA-N-ACETYLGLUCOSAMINIDASE"/>
    <property type="match status" value="1"/>
</dbReference>
<evidence type="ECO:0000313" key="4">
    <source>
        <dbReference type="EMBL" id="SDH74018.1"/>
    </source>
</evidence>
<evidence type="ECO:0000256" key="1">
    <source>
        <dbReference type="ARBA" id="ARBA00022729"/>
    </source>
</evidence>
<protein>
    <submittedName>
        <fullName evidence="4">S-layer homology domain-containing protein</fullName>
    </submittedName>
</protein>
<organism evidence="4 5">
    <name type="scientific">Alteribacillus persepolensis</name>
    <dbReference type="NCBI Taxonomy" id="568899"/>
    <lineage>
        <taxon>Bacteria</taxon>
        <taxon>Bacillati</taxon>
        <taxon>Bacillota</taxon>
        <taxon>Bacilli</taxon>
        <taxon>Bacillales</taxon>
        <taxon>Bacillaceae</taxon>
        <taxon>Alteribacillus</taxon>
    </lineage>
</organism>
<dbReference type="OrthoDB" id="185675at2"/>
<dbReference type="Pfam" id="PF00395">
    <property type="entry name" value="SLH"/>
    <property type="match status" value="2"/>
</dbReference>
<dbReference type="InterPro" id="IPR051465">
    <property type="entry name" value="Cell_Envelope_Struct_Comp"/>
</dbReference>
<dbReference type="InterPro" id="IPR001119">
    <property type="entry name" value="SLH_dom"/>
</dbReference>
<keyword evidence="5" id="KW-1185">Reference proteome</keyword>
<evidence type="ECO:0000313" key="5">
    <source>
        <dbReference type="Proteomes" id="UP000199163"/>
    </source>
</evidence>
<gene>
    <name evidence="4" type="ORF">SAMN05192534_11090</name>
</gene>
<reference evidence="4 5" key="1">
    <citation type="submission" date="2016-10" db="EMBL/GenBank/DDBJ databases">
        <authorList>
            <person name="de Groot N.N."/>
        </authorList>
    </citation>
    <scope>NUCLEOTIDE SEQUENCE [LARGE SCALE GENOMIC DNA]</scope>
    <source>
        <strain evidence="4 5">DSM 21632</strain>
    </source>
</reference>
<feature type="domain" description="SLH" evidence="3">
    <location>
        <begin position="140"/>
        <end position="203"/>
    </location>
</feature>
<dbReference type="Proteomes" id="UP000199163">
    <property type="component" value="Unassembled WGS sequence"/>
</dbReference>
<name>A0A1G8EVX3_9BACI</name>
<dbReference type="AlphaFoldDB" id="A0A1G8EVX3"/>